<dbReference type="AlphaFoldDB" id="A0A5J4QZ75"/>
<evidence type="ECO:0000259" key="1">
    <source>
        <dbReference type="Pfam" id="PF14730"/>
    </source>
</evidence>
<protein>
    <recommendedName>
        <fullName evidence="1">DUF4468 domain-containing protein</fullName>
    </recommendedName>
</protein>
<sequence length="189" mass="21690">MKKIILFVLCNVIAVLSINAQFKLTKEGFFNSSDETKNYVVFEYNSMSKETLYNNVLKFITANYKSAKDVTSKVDNEVITINAIQPKKIKAKRIYYDLYYTIVINFKDDKIKIDAPTFECKSYALDRHYRLTMSGSNGGFGSEVTVGLFKKNGEHEQKDAIKELELFFNDLSELIHQSASGKTNNDDNW</sequence>
<evidence type="ECO:0000313" key="2">
    <source>
        <dbReference type="EMBL" id="KAA6326424.1"/>
    </source>
</evidence>
<name>A0A5J4QZ75_9ZZZZ</name>
<comment type="caution">
    <text evidence="2">The sequence shown here is derived from an EMBL/GenBank/DDBJ whole genome shotgun (WGS) entry which is preliminary data.</text>
</comment>
<dbReference type="Pfam" id="PF14730">
    <property type="entry name" value="DUF4468"/>
    <property type="match status" value="1"/>
</dbReference>
<accession>A0A5J4QZ75</accession>
<dbReference type="Gene3D" id="3.30.530.80">
    <property type="match status" value="1"/>
</dbReference>
<proteinExistence type="predicted"/>
<feature type="domain" description="DUF4468" evidence="1">
    <location>
        <begin position="41"/>
        <end position="117"/>
    </location>
</feature>
<organism evidence="2">
    <name type="scientific">termite gut metagenome</name>
    <dbReference type="NCBI Taxonomy" id="433724"/>
    <lineage>
        <taxon>unclassified sequences</taxon>
        <taxon>metagenomes</taxon>
        <taxon>organismal metagenomes</taxon>
    </lineage>
</organism>
<gene>
    <name evidence="2" type="ORF">EZS27_024464</name>
</gene>
<dbReference type="InterPro" id="IPR027823">
    <property type="entry name" value="DUF4468"/>
</dbReference>
<reference evidence="2" key="1">
    <citation type="submission" date="2019-03" db="EMBL/GenBank/DDBJ databases">
        <title>Single cell metagenomics reveals metabolic interactions within the superorganism composed of flagellate Streblomastix strix and complex community of Bacteroidetes bacteria on its surface.</title>
        <authorList>
            <person name="Treitli S.C."/>
            <person name="Kolisko M."/>
            <person name="Husnik F."/>
            <person name="Keeling P."/>
            <person name="Hampl V."/>
        </authorList>
    </citation>
    <scope>NUCLEOTIDE SEQUENCE</scope>
    <source>
        <strain evidence="2">STM</strain>
    </source>
</reference>
<dbReference type="EMBL" id="SNRY01002169">
    <property type="protein sequence ID" value="KAA6326424.1"/>
    <property type="molecule type" value="Genomic_DNA"/>
</dbReference>